<dbReference type="Pfam" id="PF11107">
    <property type="entry name" value="FANCF"/>
    <property type="match status" value="1"/>
</dbReference>
<dbReference type="Proteomes" id="UP001652625">
    <property type="component" value="Chromosome 12"/>
</dbReference>
<dbReference type="PANTHER" id="PTHR14449:SF2">
    <property type="entry name" value="FANCONI ANEMIA GROUP F PROTEIN"/>
    <property type="match status" value="1"/>
</dbReference>
<organism evidence="1 2">
    <name type="scientific">Hydra vulgaris</name>
    <name type="common">Hydra</name>
    <name type="synonym">Hydra attenuata</name>
    <dbReference type="NCBI Taxonomy" id="6087"/>
    <lineage>
        <taxon>Eukaryota</taxon>
        <taxon>Metazoa</taxon>
        <taxon>Cnidaria</taxon>
        <taxon>Hydrozoa</taxon>
        <taxon>Hydroidolina</taxon>
        <taxon>Anthoathecata</taxon>
        <taxon>Aplanulata</taxon>
        <taxon>Hydridae</taxon>
        <taxon>Hydra</taxon>
    </lineage>
</organism>
<dbReference type="Gene3D" id="1.25.40.490">
    <property type="match status" value="1"/>
</dbReference>
<proteinExistence type="predicted"/>
<accession>A0ABM4D2V1</accession>
<protein>
    <submittedName>
        <fullName evidence="2">Uncharacterized protein LOC100210454 isoform X2</fullName>
    </submittedName>
</protein>
<dbReference type="RefSeq" id="XP_065668588.1">
    <property type="nucleotide sequence ID" value="XM_065812516.1"/>
</dbReference>
<reference evidence="2" key="1">
    <citation type="submission" date="2025-08" db="UniProtKB">
        <authorList>
            <consortium name="RefSeq"/>
        </authorList>
    </citation>
    <scope>IDENTIFICATION</scope>
</reference>
<dbReference type="InterPro" id="IPR035428">
    <property type="entry name" value="FANCF"/>
</dbReference>
<evidence type="ECO:0000313" key="2">
    <source>
        <dbReference type="RefSeq" id="XP_065668588.1"/>
    </source>
</evidence>
<dbReference type="GeneID" id="100210454"/>
<gene>
    <name evidence="2" type="primary">LOC100210454</name>
</gene>
<dbReference type="InterPro" id="IPR038505">
    <property type="entry name" value="FANCF_C_sf"/>
</dbReference>
<keyword evidence="1" id="KW-1185">Reference proteome</keyword>
<sequence>MNDLNKNIELFVNILGMARTSTVQKWDKEAFLRAFKWAHYFEQVYKKTKLKPNVAEKITQQLEVACSDVNAKLGLSPLSYSDFERATHILRKYLLENPYLSNEFYLELVSQLKLSEVDEMKKHIGSLSKLKAALQILQLMLHKKYDTQSEIRNRDIESHHKEHITKEKIQLNTNAELLKKCLKNILNSGSCNGSLLYKKLLSMVNQKKGIDVLIMTLVFGERDEKVAKYVLDFIKDVMVVTWKNEWRDFLQIPSIHLFADCAKEYSVFFEEYLKMLEFCAEKLQKELEENPEIQFDFYGSPTSNECSANNGCSSSSVSTYYYLLQNSIQTLAKSSCESEEKVLNFIKKRCSTLSSNISSDRNVWKKLACAMKISV</sequence>
<name>A0ABM4D2V1_HYDVU</name>
<dbReference type="PANTHER" id="PTHR14449">
    <property type="entry name" value="FANCONI ANEMIA GROUP F PROTEIN FANCF"/>
    <property type="match status" value="1"/>
</dbReference>
<evidence type="ECO:0000313" key="1">
    <source>
        <dbReference type="Proteomes" id="UP001652625"/>
    </source>
</evidence>